<dbReference type="SUPFAM" id="SSF46955">
    <property type="entry name" value="Putative DNA-binding domain"/>
    <property type="match status" value="1"/>
</dbReference>
<dbReference type="RefSeq" id="WP_012801204.1">
    <property type="nucleotide sequence ID" value="NZ_JXXY01000015.1"/>
</dbReference>
<dbReference type="OrthoDB" id="9802039at2"/>
<evidence type="ECO:0000259" key="9">
    <source>
        <dbReference type="PROSITE" id="PS50937"/>
    </source>
</evidence>
<dbReference type="GO" id="GO:0003700">
    <property type="term" value="F:DNA-binding transcription factor activity"/>
    <property type="evidence" value="ECO:0007669"/>
    <property type="project" value="InterPro"/>
</dbReference>
<keyword evidence="2" id="KW-0475">Mercuric resistance</keyword>
<keyword evidence="3" id="KW-0476">Mercury</keyword>
<dbReference type="GeneID" id="58228236"/>
<feature type="coiled-coil region" evidence="8">
    <location>
        <begin position="89"/>
        <end position="116"/>
    </location>
</feature>
<dbReference type="PRINTS" id="PR00040">
    <property type="entry name" value="HTHMERR"/>
</dbReference>
<keyword evidence="8" id="KW-0175">Coiled coil</keyword>
<reference evidence="10 11" key="1">
    <citation type="journal article" date="2015" name="BMC Genomics">
        <title>Genome mining reveals unlocked bioactive potential of marine Gram-negative bacteria.</title>
        <authorList>
            <person name="Machado H."/>
            <person name="Sonnenschein E.C."/>
            <person name="Melchiorsen J."/>
            <person name="Gram L."/>
        </authorList>
    </citation>
    <scope>NUCLEOTIDE SEQUENCE [LARGE SCALE GENOMIC DNA]</scope>
    <source>
        <strain evidence="10 11">S3137</strain>
    </source>
</reference>
<keyword evidence="6" id="KW-0804">Transcription</keyword>
<keyword evidence="5" id="KW-0238">DNA-binding</keyword>
<organism evidence="10 11">
    <name type="scientific">Pseudoalteromonas ruthenica</name>
    <dbReference type="NCBI Taxonomy" id="151081"/>
    <lineage>
        <taxon>Bacteria</taxon>
        <taxon>Pseudomonadati</taxon>
        <taxon>Pseudomonadota</taxon>
        <taxon>Gammaproteobacteria</taxon>
        <taxon>Alteromonadales</taxon>
        <taxon>Pseudoalteromonadaceae</taxon>
        <taxon>Pseudoalteromonas</taxon>
    </lineage>
</organism>
<dbReference type="AlphaFoldDB" id="A0A0F4PJU3"/>
<dbReference type="GO" id="GO:0046689">
    <property type="term" value="P:response to mercury ion"/>
    <property type="evidence" value="ECO:0007669"/>
    <property type="project" value="UniProtKB-KW"/>
</dbReference>
<dbReference type="GO" id="GO:0003677">
    <property type="term" value="F:DNA binding"/>
    <property type="evidence" value="ECO:0007669"/>
    <property type="project" value="UniProtKB-KW"/>
</dbReference>
<dbReference type="Pfam" id="PF09278">
    <property type="entry name" value="MerR-DNA-bind"/>
    <property type="match status" value="1"/>
</dbReference>
<comment type="function">
    <text evidence="7">Mediates the mercuric-dependent induction of mercury resistance operon. In the absence of mercury MerR represses transcription by binding tightly to the mer operator region; when mercury is present the dimeric complex binds a single ion and becomes a potent transcriptional activator, while remaining bound to the mer site.</text>
</comment>
<dbReference type="SMART" id="SM00422">
    <property type="entry name" value="HTH_MERR"/>
    <property type="match status" value="1"/>
</dbReference>
<dbReference type="Gene3D" id="1.10.1660.10">
    <property type="match status" value="1"/>
</dbReference>
<dbReference type="CDD" id="cd04783">
    <property type="entry name" value="HTH_MerR1"/>
    <property type="match status" value="1"/>
</dbReference>
<dbReference type="InterPro" id="IPR011794">
    <property type="entry name" value="MerR"/>
</dbReference>
<dbReference type="PANTHER" id="PTHR30204">
    <property type="entry name" value="REDOX-CYCLING DRUG-SENSING TRANSCRIPTIONAL ACTIVATOR SOXR"/>
    <property type="match status" value="1"/>
</dbReference>
<evidence type="ECO:0000313" key="10">
    <source>
        <dbReference type="EMBL" id="KJZ00435.1"/>
    </source>
</evidence>
<accession>A0A0F4PJU3</accession>
<dbReference type="InterPro" id="IPR047057">
    <property type="entry name" value="MerR_fam"/>
</dbReference>
<evidence type="ECO:0000256" key="2">
    <source>
        <dbReference type="ARBA" id="ARBA00022466"/>
    </source>
</evidence>
<dbReference type="InterPro" id="IPR009061">
    <property type="entry name" value="DNA-bd_dom_put_sf"/>
</dbReference>
<dbReference type="PROSITE" id="PS00552">
    <property type="entry name" value="HTH_MERR_1"/>
    <property type="match status" value="1"/>
</dbReference>
<evidence type="ECO:0000256" key="1">
    <source>
        <dbReference type="ARBA" id="ARBA00017146"/>
    </source>
</evidence>
<dbReference type="PANTHER" id="PTHR30204:SF92">
    <property type="entry name" value="HTH-TYPE TRANSCRIPTIONAL REGULATOR ZNTR"/>
    <property type="match status" value="1"/>
</dbReference>
<evidence type="ECO:0000256" key="8">
    <source>
        <dbReference type="SAM" id="Coils"/>
    </source>
</evidence>
<dbReference type="InterPro" id="IPR000551">
    <property type="entry name" value="MerR-type_HTH_dom"/>
</dbReference>
<dbReference type="PATRIC" id="fig|151081.8.peg.2837"/>
<evidence type="ECO:0000256" key="3">
    <source>
        <dbReference type="ARBA" id="ARBA00022914"/>
    </source>
</evidence>
<proteinExistence type="predicted"/>
<name>A0A0F4PJU3_9GAMM</name>
<dbReference type="InterPro" id="IPR015358">
    <property type="entry name" value="Tscrpt_reg_MerR_DNA-bd"/>
</dbReference>
<evidence type="ECO:0000256" key="7">
    <source>
        <dbReference type="ARBA" id="ARBA00024874"/>
    </source>
</evidence>
<gene>
    <name evidence="10" type="ORF">TW72_07030</name>
</gene>
<comment type="caution">
    <text evidence="10">The sequence shown here is derived from an EMBL/GenBank/DDBJ whole genome shotgun (WGS) entry which is preliminary data.</text>
</comment>
<keyword evidence="4" id="KW-0805">Transcription regulation</keyword>
<sequence length="130" mass="14852">MYVIGQLAKLASVNVETVRYYERCGLIEQPQKPVKGYRRYPETTLNRIRFIKRAQELGFSLDEIANLLMLEETSCQEVQSIANHKLASVRAKMADLRRLETSLNDLLKQCASNTEQAHCPIITSLLPENN</sequence>
<dbReference type="Proteomes" id="UP000033664">
    <property type="component" value="Unassembled WGS sequence"/>
</dbReference>
<evidence type="ECO:0000256" key="6">
    <source>
        <dbReference type="ARBA" id="ARBA00023163"/>
    </source>
</evidence>
<dbReference type="GO" id="GO:0045340">
    <property type="term" value="F:mercury ion binding"/>
    <property type="evidence" value="ECO:0007669"/>
    <property type="project" value="InterPro"/>
</dbReference>
<dbReference type="Pfam" id="PF00376">
    <property type="entry name" value="MerR"/>
    <property type="match status" value="1"/>
</dbReference>
<keyword evidence="11" id="KW-1185">Reference proteome</keyword>
<dbReference type="PROSITE" id="PS50937">
    <property type="entry name" value="HTH_MERR_2"/>
    <property type="match status" value="1"/>
</dbReference>
<dbReference type="NCBIfam" id="TIGR02051">
    <property type="entry name" value="MerR"/>
    <property type="match status" value="1"/>
</dbReference>
<evidence type="ECO:0000256" key="4">
    <source>
        <dbReference type="ARBA" id="ARBA00023015"/>
    </source>
</evidence>
<feature type="domain" description="HTH merR-type" evidence="9">
    <location>
        <begin position="1"/>
        <end position="70"/>
    </location>
</feature>
<evidence type="ECO:0000313" key="11">
    <source>
        <dbReference type="Proteomes" id="UP000033664"/>
    </source>
</evidence>
<evidence type="ECO:0000256" key="5">
    <source>
        <dbReference type="ARBA" id="ARBA00023125"/>
    </source>
</evidence>
<protein>
    <recommendedName>
        <fullName evidence="1">Mercuric resistance operon regulatory protein</fullName>
    </recommendedName>
</protein>
<dbReference type="EMBL" id="JXXZ01000006">
    <property type="protein sequence ID" value="KJZ00435.1"/>
    <property type="molecule type" value="Genomic_DNA"/>
</dbReference>